<dbReference type="EMBL" id="ML977634">
    <property type="protein sequence ID" value="KAF1995752.1"/>
    <property type="molecule type" value="Genomic_DNA"/>
</dbReference>
<name>A0A6A5W1H5_9PLEO</name>
<dbReference type="OrthoDB" id="5314997at2759"/>
<gene>
    <name evidence="1" type="ORF">P154DRAFT_336048</name>
</gene>
<proteinExistence type="predicted"/>
<accession>A0A6A5W1H5</accession>
<evidence type="ECO:0000313" key="1">
    <source>
        <dbReference type="EMBL" id="KAF1995752.1"/>
    </source>
</evidence>
<dbReference type="Proteomes" id="UP000799779">
    <property type="component" value="Unassembled WGS sequence"/>
</dbReference>
<organism evidence="1 2">
    <name type="scientific">Amniculicola lignicola CBS 123094</name>
    <dbReference type="NCBI Taxonomy" id="1392246"/>
    <lineage>
        <taxon>Eukaryota</taxon>
        <taxon>Fungi</taxon>
        <taxon>Dikarya</taxon>
        <taxon>Ascomycota</taxon>
        <taxon>Pezizomycotina</taxon>
        <taxon>Dothideomycetes</taxon>
        <taxon>Pleosporomycetidae</taxon>
        <taxon>Pleosporales</taxon>
        <taxon>Amniculicolaceae</taxon>
        <taxon>Amniculicola</taxon>
    </lineage>
</organism>
<sequence>MECVRPQTWTWACTHNRIGYLTVTTTTTTLSSQRYLATAFPLPSIRGFRYACTKMSQSTKANSFPFLALPPEIRIMIYKRIPIVVSHHKVTDSLLYGPPEKVTLVTKSVAGISILATCREVHAEASPILRPLRDSISNTSAKMIVSKKIWKLDGGVATLDTISRQDDSFWTSEDRASVSSFRRKHADMFLSPAGAPIANSHGNRTTHFELVVLADAPQSTIFFTWNPHGYPGWIRVGQLVPVSLGMTLHAVFEEGGEEDEDWEEEEETVPTIPLKLFLGSRIGNGPIKTLDAGVWERDWEPGEK</sequence>
<reference evidence="1" key="1">
    <citation type="journal article" date="2020" name="Stud. Mycol.">
        <title>101 Dothideomycetes genomes: a test case for predicting lifestyles and emergence of pathogens.</title>
        <authorList>
            <person name="Haridas S."/>
            <person name="Albert R."/>
            <person name="Binder M."/>
            <person name="Bloem J."/>
            <person name="Labutti K."/>
            <person name="Salamov A."/>
            <person name="Andreopoulos B."/>
            <person name="Baker S."/>
            <person name="Barry K."/>
            <person name="Bills G."/>
            <person name="Bluhm B."/>
            <person name="Cannon C."/>
            <person name="Castanera R."/>
            <person name="Culley D."/>
            <person name="Daum C."/>
            <person name="Ezra D."/>
            <person name="Gonzalez J."/>
            <person name="Henrissat B."/>
            <person name="Kuo A."/>
            <person name="Liang C."/>
            <person name="Lipzen A."/>
            <person name="Lutzoni F."/>
            <person name="Magnuson J."/>
            <person name="Mondo S."/>
            <person name="Nolan M."/>
            <person name="Ohm R."/>
            <person name="Pangilinan J."/>
            <person name="Park H.-J."/>
            <person name="Ramirez L."/>
            <person name="Alfaro M."/>
            <person name="Sun H."/>
            <person name="Tritt A."/>
            <person name="Yoshinaga Y."/>
            <person name="Zwiers L.-H."/>
            <person name="Turgeon B."/>
            <person name="Goodwin S."/>
            <person name="Spatafora J."/>
            <person name="Crous P."/>
            <person name="Grigoriev I."/>
        </authorList>
    </citation>
    <scope>NUCLEOTIDE SEQUENCE</scope>
    <source>
        <strain evidence="1">CBS 123094</strain>
    </source>
</reference>
<keyword evidence="2" id="KW-1185">Reference proteome</keyword>
<dbReference type="AlphaFoldDB" id="A0A6A5W1H5"/>
<protein>
    <submittedName>
        <fullName evidence="1">Uncharacterized protein</fullName>
    </submittedName>
</protein>
<evidence type="ECO:0000313" key="2">
    <source>
        <dbReference type="Proteomes" id="UP000799779"/>
    </source>
</evidence>